<feature type="compositionally biased region" description="Polar residues" evidence="1">
    <location>
        <begin position="327"/>
        <end position="336"/>
    </location>
</feature>
<accession>A0A448YGI1</accession>
<dbReference type="Proteomes" id="UP000290900">
    <property type="component" value="Unassembled WGS sequence"/>
</dbReference>
<evidence type="ECO:0000256" key="1">
    <source>
        <dbReference type="SAM" id="MobiDB-lite"/>
    </source>
</evidence>
<evidence type="ECO:0000313" key="4">
    <source>
        <dbReference type="Proteomes" id="UP000290900"/>
    </source>
</evidence>
<sequence>MEPCLGEKRLKELELYTTPCLSLFGIYIHVPTGLLIVYCRDRQSFTIRKTRYELQDVINRTMRNDIWTKGEAEVEVHYVRWKELSQLKVLTKLSLGYEHGSVCTQCEHMPPSSPVEVSGGKEGFPRIGWEELLQDIETQEKRLGIKVPEEVSGEQLNDFNRAIPLLPVYVGYISKKARFDGILIHTVDLSSSDYKEVLKRYLGGLLLLQNIYSAIEKLKVPVAVYDGKSESRLPSIDYPLREFTASDENTNLKQFIVAWYRNDSGSIESISSDSEDTWKFREALEGVRKKGEKPSKPEQEENDLDIFYANMNGECMVLPSKNEEVNDSSAGSQSSADLERYYHGMPDKLVESRAVDS</sequence>
<feature type="transmembrane region" description="Helical" evidence="2">
    <location>
        <begin position="15"/>
        <end position="39"/>
    </location>
</feature>
<dbReference type="EMBL" id="CAACVR010000001">
    <property type="protein sequence ID" value="VEU19996.1"/>
    <property type="molecule type" value="Genomic_DNA"/>
</dbReference>
<reference evidence="3 4" key="1">
    <citation type="submission" date="2018-12" db="EMBL/GenBank/DDBJ databases">
        <authorList>
            <person name="Tiukova I."/>
            <person name="Dainat J."/>
        </authorList>
    </citation>
    <scope>NUCLEOTIDE SEQUENCE [LARGE SCALE GENOMIC DNA]</scope>
</reference>
<keyword evidence="2" id="KW-0812">Transmembrane</keyword>
<dbReference type="AlphaFoldDB" id="A0A448YGI1"/>
<gene>
    <name evidence="3" type="ORF">BRENAR_LOCUS731</name>
</gene>
<evidence type="ECO:0000256" key="2">
    <source>
        <dbReference type="SAM" id="Phobius"/>
    </source>
</evidence>
<dbReference type="OrthoDB" id="3997936at2759"/>
<organism evidence="3 4">
    <name type="scientific">Brettanomyces naardenensis</name>
    <name type="common">Yeast</name>
    <dbReference type="NCBI Taxonomy" id="13370"/>
    <lineage>
        <taxon>Eukaryota</taxon>
        <taxon>Fungi</taxon>
        <taxon>Dikarya</taxon>
        <taxon>Ascomycota</taxon>
        <taxon>Saccharomycotina</taxon>
        <taxon>Pichiomycetes</taxon>
        <taxon>Pichiales</taxon>
        <taxon>Pichiaceae</taxon>
        <taxon>Brettanomyces</taxon>
    </lineage>
</organism>
<feature type="region of interest" description="Disordered" evidence="1">
    <location>
        <begin position="320"/>
        <end position="344"/>
    </location>
</feature>
<keyword evidence="2" id="KW-0472">Membrane</keyword>
<protein>
    <submittedName>
        <fullName evidence="3">DEKNAAC100430</fullName>
    </submittedName>
</protein>
<keyword evidence="4" id="KW-1185">Reference proteome</keyword>
<name>A0A448YGI1_BRENA</name>
<keyword evidence="2" id="KW-1133">Transmembrane helix</keyword>
<proteinExistence type="predicted"/>
<evidence type="ECO:0000313" key="3">
    <source>
        <dbReference type="EMBL" id="VEU19996.1"/>
    </source>
</evidence>
<dbReference type="InParanoid" id="A0A448YGI1"/>